<keyword evidence="1 7" id="KW-0853">WD repeat</keyword>
<evidence type="ECO:0000256" key="9">
    <source>
        <dbReference type="SAM" id="MobiDB-lite"/>
    </source>
</evidence>
<dbReference type="PANTHER" id="PTHR19848">
    <property type="entry name" value="WD40 REPEAT PROTEIN"/>
    <property type="match status" value="1"/>
</dbReference>
<feature type="repeat" description="WD" evidence="7">
    <location>
        <begin position="358"/>
        <end position="389"/>
    </location>
</feature>
<keyword evidence="4 6" id="KW-0863">Zinc-finger</keyword>
<keyword evidence="5" id="KW-0862">Zinc</keyword>
<keyword evidence="8" id="KW-0175">Coiled coil</keyword>
<dbReference type="STRING" id="400682.A0A1X7VKE5"/>
<dbReference type="InterPro" id="IPR019775">
    <property type="entry name" value="WD40_repeat_CS"/>
</dbReference>
<feature type="coiled-coil region" evidence="8">
    <location>
        <begin position="201"/>
        <end position="249"/>
    </location>
</feature>
<evidence type="ECO:0000256" key="2">
    <source>
        <dbReference type="ARBA" id="ARBA00022723"/>
    </source>
</evidence>
<dbReference type="Proteomes" id="UP000007879">
    <property type="component" value="Unassembled WGS sequence"/>
</dbReference>
<dbReference type="GO" id="GO:0005730">
    <property type="term" value="C:nucleolus"/>
    <property type="evidence" value="ECO:0007669"/>
    <property type="project" value="TreeGrafter"/>
</dbReference>
<dbReference type="AlphaFoldDB" id="A0A1X7VKE5"/>
<dbReference type="CDD" id="cd00200">
    <property type="entry name" value="WD40"/>
    <property type="match status" value="1"/>
</dbReference>
<dbReference type="eggNOG" id="KOG0274">
    <property type="taxonomic scope" value="Eukaryota"/>
</dbReference>
<feature type="repeat" description="WD" evidence="7">
    <location>
        <begin position="565"/>
        <end position="608"/>
    </location>
</feature>
<reference evidence="12" key="1">
    <citation type="journal article" date="2010" name="Nature">
        <title>The Amphimedon queenslandica genome and the evolution of animal complexity.</title>
        <authorList>
            <person name="Srivastava M."/>
            <person name="Simakov O."/>
            <person name="Chapman J."/>
            <person name="Fahey B."/>
            <person name="Gauthier M.E."/>
            <person name="Mitros T."/>
            <person name="Richards G.S."/>
            <person name="Conaco C."/>
            <person name="Dacre M."/>
            <person name="Hellsten U."/>
            <person name="Larroux C."/>
            <person name="Putnam N.H."/>
            <person name="Stanke M."/>
            <person name="Adamska M."/>
            <person name="Darling A."/>
            <person name="Degnan S.M."/>
            <person name="Oakley T.H."/>
            <person name="Plachetzki D.C."/>
            <person name="Zhai Y."/>
            <person name="Adamski M."/>
            <person name="Calcino A."/>
            <person name="Cummins S.F."/>
            <person name="Goodstein D.M."/>
            <person name="Harris C."/>
            <person name="Jackson D.J."/>
            <person name="Leys S.P."/>
            <person name="Shu S."/>
            <person name="Woodcroft B.J."/>
            <person name="Vervoort M."/>
            <person name="Kosik K.S."/>
            <person name="Manning G."/>
            <person name="Degnan B.M."/>
            <person name="Rokhsar D.S."/>
        </authorList>
    </citation>
    <scope>NUCLEOTIDE SEQUENCE [LARGE SCALE GENOMIC DNA]</scope>
</reference>
<evidence type="ECO:0000313" key="11">
    <source>
        <dbReference type="EnsemblMetazoa" id="Aqu2.1.40846_001"/>
    </source>
</evidence>
<evidence type="ECO:0000256" key="4">
    <source>
        <dbReference type="ARBA" id="ARBA00022771"/>
    </source>
</evidence>
<organism evidence="11">
    <name type="scientific">Amphimedon queenslandica</name>
    <name type="common">Sponge</name>
    <dbReference type="NCBI Taxonomy" id="400682"/>
    <lineage>
        <taxon>Eukaryota</taxon>
        <taxon>Metazoa</taxon>
        <taxon>Porifera</taxon>
        <taxon>Demospongiae</taxon>
        <taxon>Heteroscleromorpha</taxon>
        <taxon>Haplosclerida</taxon>
        <taxon>Niphatidae</taxon>
        <taxon>Amphimedon</taxon>
    </lineage>
</organism>
<dbReference type="InterPro" id="IPR020472">
    <property type="entry name" value="WD40_PAC1"/>
</dbReference>
<protein>
    <recommendedName>
        <fullName evidence="10">RING-type domain-containing protein</fullName>
    </recommendedName>
</protein>
<dbReference type="InterPro" id="IPR013083">
    <property type="entry name" value="Znf_RING/FYVE/PHD"/>
</dbReference>
<accession>A0A1X7VKE5</accession>
<dbReference type="PROSITE" id="PS00678">
    <property type="entry name" value="WD_REPEATS_1"/>
    <property type="match status" value="2"/>
</dbReference>
<dbReference type="PROSITE" id="PS00518">
    <property type="entry name" value="ZF_RING_1"/>
    <property type="match status" value="1"/>
</dbReference>
<dbReference type="InterPro" id="IPR036322">
    <property type="entry name" value="WD40_repeat_dom_sf"/>
</dbReference>
<evidence type="ECO:0000256" key="1">
    <source>
        <dbReference type="ARBA" id="ARBA00022574"/>
    </source>
</evidence>
<dbReference type="InParanoid" id="A0A1X7VKE5"/>
<keyword evidence="3" id="KW-0677">Repeat</keyword>
<dbReference type="KEGG" id="aqu:100636817"/>
<dbReference type="Pfam" id="PF13445">
    <property type="entry name" value="zf-RING_UBOX"/>
    <property type="match status" value="1"/>
</dbReference>
<dbReference type="InterPro" id="IPR001841">
    <property type="entry name" value="Znf_RING"/>
</dbReference>
<dbReference type="InterPro" id="IPR017907">
    <property type="entry name" value="Znf_RING_CS"/>
</dbReference>
<dbReference type="SUPFAM" id="SSF57850">
    <property type="entry name" value="RING/U-box"/>
    <property type="match status" value="1"/>
</dbReference>
<dbReference type="eggNOG" id="KOG0297">
    <property type="taxonomic scope" value="Eukaryota"/>
</dbReference>
<dbReference type="EnsemblMetazoa" id="Aqu2.1.40846_001">
    <property type="protein sequence ID" value="Aqu2.1.40846_001"/>
    <property type="gene ID" value="Aqu2.1.40846"/>
</dbReference>
<dbReference type="GO" id="GO:0008270">
    <property type="term" value="F:zinc ion binding"/>
    <property type="evidence" value="ECO:0007669"/>
    <property type="project" value="UniProtKB-KW"/>
</dbReference>
<evidence type="ECO:0000256" key="6">
    <source>
        <dbReference type="PROSITE-ProRule" id="PRU00175"/>
    </source>
</evidence>
<feature type="domain" description="RING-type" evidence="10">
    <location>
        <begin position="22"/>
        <end position="59"/>
    </location>
</feature>
<dbReference type="SUPFAM" id="SSF49599">
    <property type="entry name" value="TRAF domain-like"/>
    <property type="match status" value="1"/>
</dbReference>
<dbReference type="Pfam" id="PF00400">
    <property type="entry name" value="WD40"/>
    <property type="match status" value="2"/>
</dbReference>
<name>A0A1X7VKE5_AMPQE</name>
<keyword evidence="12" id="KW-1185">Reference proteome</keyword>
<dbReference type="PRINTS" id="PR00320">
    <property type="entry name" value="GPROTEINBRPT"/>
</dbReference>
<dbReference type="InterPro" id="IPR001680">
    <property type="entry name" value="WD40_rpt"/>
</dbReference>
<dbReference type="PROSITE" id="PS50082">
    <property type="entry name" value="WD_REPEATS_2"/>
    <property type="match status" value="2"/>
</dbReference>
<dbReference type="InterPro" id="IPR027370">
    <property type="entry name" value="Znf-RING_euk"/>
</dbReference>
<evidence type="ECO:0000256" key="7">
    <source>
        <dbReference type="PROSITE-ProRule" id="PRU00221"/>
    </source>
</evidence>
<keyword evidence="2" id="KW-0479">Metal-binding</keyword>
<feature type="compositionally biased region" description="Polar residues" evidence="9">
    <location>
        <begin position="266"/>
        <end position="305"/>
    </location>
</feature>
<evidence type="ECO:0000256" key="3">
    <source>
        <dbReference type="ARBA" id="ARBA00022737"/>
    </source>
</evidence>
<sequence>MASKGAKDKPTKFLEEPPALICPICRRVFTAPVISVQCGHTFCRPCIDPKEGSNSCPLDGIACESSSLVVNKAVIGQIDDLSIYCCYGIVSRDGGLSYERDPAGCPEVLKLGSREEHERSCTYAHVRCPLGGEECGIIRTRELDEHVLSCPNIPCPYTDFGCAFKGNKDEIVSHKAKCVYHDESQLLALTMKELKVVKVQNKELEDSLTKAIKSVNRLNEEKKDLYSRIEQQSRTITTVTSRMDKLEAEMESFKSVKLRQYRTGSMSGASNSIAGAPGQYSTQSHSPAPLTTATHHPFQSNTGDGNVTPVYPRRTMVDPRRWSSDSYSSVTSLTVLPEAERGPFVWRMPFTLKCIGTFRGHKGTIWSLVTSGDCLFSGSSDGTIKVWDIADLRRGCLKTVQGHKEATMFLAVGRGILYSTGTDLSLKSWQLGALTEMEKVENAHEGIVSAMLCTKDYVITSSFASIKFWDPITLNEIHSIGSKEGLSHWIRAMAHDKRKDFLYTGSHNKLHVWKVGGNFSLVNEMGLNYGAIYSLAVTKKYLIVGTHNQNIQVYSNTSLNHVATLTGHIGSVTVLKVTESQAGVYMFSGSSDYSVQVWDLENMLPIQALKRHEKAVQSMAVWYDAVFTGSEDEEIKVFKYFKL</sequence>
<evidence type="ECO:0000259" key="10">
    <source>
        <dbReference type="PROSITE" id="PS50089"/>
    </source>
</evidence>
<dbReference type="SMART" id="SM00320">
    <property type="entry name" value="WD40"/>
    <property type="match status" value="7"/>
</dbReference>
<reference evidence="11" key="2">
    <citation type="submission" date="2017-05" db="UniProtKB">
        <authorList>
            <consortium name="EnsemblMetazoa"/>
        </authorList>
    </citation>
    <scope>IDENTIFICATION</scope>
</reference>
<dbReference type="SUPFAM" id="SSF50978">
    <property type="entry name" value="WD40 repeat-like"/>
    <property type="match status" value="1"/>
</dbReference>
<evidence type="ECO:0000256" key="5">
    <source>
        <dbReference type="ARBA" id="ARBA00022833"/>
    </source>
</evidence>
<dbReference type="GO" id="GO:0007219">
    <property type="term" value="P:Notch signaling pathway"/>
    <property type="evidence" value="ECO:0007669"/>
    <property type="project" value="TreeGrafter"/>
</dbReference>
<dbReference type="PROSITE" id="PS50294">
    <property type="entry name" value="WD_REPEATS_REGION"/>
    <property type="match status" value="2"/>
</dbReference>
<dbReference type="EnsemblMetazoa" id="XM_003383793.2">
    <property type="protein sequence ID" value="XP_003383841.1"/>
    <property type="gene ID" value="LOC100636817"/>
</dbReference>
<dbReference type="InterPro" id="IPR015943">
    <property type="entry name" value="WD40/YVTN_repeat-like_dom_sf"/>
</dbReference>
<dbReference type="Gene3D" id="2.130.10.10">
    <property type="entry name" value="YVTN repeat-like/Quinoprotein amine dehydrogenase"/>
    <property type="match status" value="2"/>
</dbReference>
<feature type="region of interest" description="Disordered" evidence="9">
    <location>
        <begin position="266"/>
        <end position="312"/>
    </location>
</feature>
<dbReference type="Gene3D" id="3.30.40.10">
    <property type="entry name" value="Zinc/RING finger domain, C3HC4 (zinc finger)"/>
    <property type="match status" value="2"/>
</dbReference>
<dbReference type="OrthoDB" id="674604at2759"/>
<evidence type="ECO:0000313" key="12">
    <source>
        <dbReference type="Proteomes" id="UP000007879"/>
    </source>
</evidence>
<evidence type="ECO:0000256" key="8">
    <source>
        <dbReference type="SAM" id="Coils"/>
    </source>
</evidence>
<proteinExistence type="predicted"/>
<dbReference type="PROSITE" id="PS50089">
    <property type="entry name" value="ZF_RING_2"/>
    <property type="match status" value="1"/>
</dbReference>
<dbReference type="SMART" id="SM00184">
    <property type="entry name" value="RING"/>
    <property type="match status" value="1"/>
</dbReference>
<dbReference type="GO" id="GO:0000027">
    <property type="term" value="P:ribosomal large subunit assembly"/>
    <property type="evidence" value="ECO:0007669"/>
    <property type="project" value="TreeGrafter"/>
</dbReference>
<gene>
    <name evidence="11" type="primary">100636817</name>
</gene>
<dbReference type="PANTHER" id="PTHR19848:SF6">
    <property type="entry name" value="E3 UBIQUITIN-PROTEIN LIGASE TRAF7"/>
    <property type="match status" value="1"/>
</dbReference>